<feature type="region of interest" description="Disordered" evidence="2">
    <location>
        <begin position="53"/>
        <end position="264"/>
    </location>
</feature>
<dbReference type="VEuPathDB" id="FungiDB:I7I52_09505"/>
<dbReference type="OrthoDB" id="5419542at2759"/>
<keyword evidence="3" id="KW-0812">Transmembrane</keyword>
<evidence type="ECO:0000313" key="4">
    <source>
        <dbReference type="EMBL" id="KAG5299253.1"/>
    </source>
</evidence>
<keyword evidence="3" id="KW-1133">Transmembrane helix</keyword>
<dbReference type="EMBL" id="JAEVHI010000002">
    <property type="protein sequence ID" value="KAG5299253.1"/>
    <property type="molecule type" value="Genomic_DNA"/>
</dbReference>
<evidence type="ECO:0000256" key="1">
    <source>
        <dbReference type="SAM" id="Coils"/>
    </source>
</evidence>
<feature type="compositionally biased region" description="Low complexity" evidence="2">
    <location>
        <begin position="187"/>
        <end position="196"/>
    </location>
</feature>
<evidence type="ECO:0000256" key="2">
    <source>
        <dbReference type="SAM" id="MobiDB-lite"/>
    </source>
</evidence>
<accession>A0A8H8D496</accession>
<evidence type="ECO:0000256" key="3">
    <source>
        <dbReference type="SAM" id="Phobius"/>
    </source>
</evidence>
<dbReference type="Proteomes" id="UP000670092">
    <property type="component" value="Unassembled WGS sequence"/>
</dbReference>
<feature type="coiled-coil region" evidence="1">
    <location>
        <begin position="409"/>
        <end position="443"/>
    </location>
</feature>
<feature type="compositionally biased region" description="Basic residues" evidence="2">
    <location>
        <begin position="145"/>
        <end position="156"/>
    </location>
</feature>
<protein>
    <submittedName>
        <fullName evidence="4">Uncharacterized protein</fullName>
    </submittedName>
</protein>
<proteinExistence type="predicted"/>
<feature type="transmembrane region" description="Helical" evidence="3">
    <location>
        <begin position="457"/>
        <end position="475"/>
    </location>
</feature>
<gene>
    <name evidence="4" type="ORF">I7I52_09505</name>
</gene>
<organism evidence="4 5">
    <name type="scientific">Ajellomyces capsulatus</name>
    <name type="common">Darling's disease fungus</name>
    <name type="synonym">Histoplasma capsulatum</name>
    <dbReference type="NCBI Taxonomy" id="5037"/>
    <lineage>
        <taxon>Eukaryota</taxon>
        <taxon>Fungi</taxon>
        <taxon>Dikarya</taxon>
        <taxon>Ascomycota</taxon>
        <taxon>Pezizomycotina</taxon>
        <taxon>Eurotiomycetes</taxon>
        <taxon>Eurotiomycetidae</taxon>
        <taxon>Onygenales</taxon>
        <taxon>Ajellomycetaceae</taxon>
        <taxon>Histoplasma</taxon>
    </lineage>
</organism>
<name>A0A8H8D496_AJECA</name>
<comment type="caution">
    <text evidence="4">The sequence shown here is derived from an EMBL/GenBank/DDBJ whole genome shotgun (WGS) entry which is preliminary data.</text>
</comment>
<keyword evidence="3" id="KW-0472">Membrane</keyword>
<feature type="compositionally biased region" description="Polar residues" evidence="2">
    <location>
        <begin position="53"/>
        <end position="69"/>
    </location>
</feature>
<reference evidence="4 5" key="1">
    <citation type="submission" date="2021-01" db="EMBL/GenBank/DDBJ databases">
        <title>Chromosome-level genome assembly of a human fungal pathogen reveals clustering of transcriptionally co-regulated genes.</title>
        <authorList>
            <person name="Voorhies M."/>
            <person name="Cohen S."/>
            <person name="Shea T.P."/>
            <person name="Petrus S."/>
            <person name="Munoz J.F."/>
            <person name="Poplawski S."/>
            <person name="Goldman W.E."/>
            <person name="Michael T."/>
            <person name="Cuomo C.A."/>
            <person name="Sil A."/>
            <person name="Beyhan S."/>
        </authorList>
    </citation>
    <scope>NUCLEOTIDE SEQUENCE [LARGE SCALE GENOMIC DNA]</scope>
    <source>
        <strain evidence="4 5">G184AR</strain>
    </source>
</reference>
<keyword evidence="1" id="KW-0175">Coiled coil</keyword>
<dbReference type="AlphaFoldDB" id="A0A8H8D496"/>
<sequence length="541" mass="60639">MRYGLHDSLHVVKKARKFVNTNITASSAINTSIDATSRNDPHSTGCCMTSANKENQGPASAPSQTTMTFPPSAAAESPSTHGLARSSAQVPGITDDTININDKRSSITGPSRRRLHPPPPPPPRIYTHFAHYNTFLLPDDSSLPHKPRHRRRHSPRHRDLNHPHSHSNAHSFPHLQLHPHLHHRQEGQQQQQHQQQLDSSLLDEYPNRNKPATSSELKKEKSTYRHKRHGSRGGRFPKTVRNHASMSLRPGKHANRDKGSRVNGVGEPGVVDTAVAAQHSETNGLETSDSGSSSLEEKLPFRRRRENVTMAEVRRERRRRMEEEESNRAALTTLSALSTTITRRLDTTYYTLLEKIASLHSAIYSFHTLSTAAFSLHSDFTRETDNLSRATTTQIDEFHSAFTHQIKRIDALEMRMRAGAEKAEALNRRMEVVRGKIEAWDRREGEWQRRVTTRLRIFWTIVGTAVVVLVVAWVVQQLKPVESSMGKGIGIGDMDTGIGLSAANLTCELGGQGLRDGKAVWESRSFETSGEDTCSRQSLQE</sequence>
<evidence type="ECO:0000313" key="5">
    <source>
        <dbReference type="Proteomes" id="UP000670092"/>
    </source>
</evidence>